<keyword evidence="4" id="KW-0378">Hydrolase</keyword>
<dbReference type="InterPro" id="IPR036264">
    <property type="entry name" value="Bact_exopeptidase_dim_dom"/>
</dbReference>
<dbReference type="STRING" id="1630135.DAD186_18300"/>
<dbReference type="SUPFAM" id="SSF55031">
    <property type="entry name" value="Bacterial exopeptidase dimerisation domain"/>
    <property type="match status" value="1"/>
</dbReference>
<feature type="domain" description="Peptidase M20 dimerisation" evidence="6">
    <location>
        <begin position="213"/>
        <end position="301"/>
    </location>
</feature>
<dbReference type="KEGG" id="dva:DAD186_18300"/>
<organism evidence="7 8">
    <name type="scientific">Dermabacter vaginalis</name>
    <dbReference type="NCBI Taxonomy" id="1630135"/>
    <lineage>
        <taxon>Bacteria</taxon>
        <taxon>Bacillati</taxon>
        <taxon>Actinomycetota</taxon>
        <taxon>Actinomycetes</taxon>
        <taxon>Micrococcales</taxon>
        <taxon>Dermabacteraceae</taxon>
        <taxon>Dermabacter</taxon>
    </lineage>
</organism>
<evidence type="ECO:0000256" key="5">
    <source>
        <dbReference type="ARBA" id="ARBA00022833"/>
    </source>
</evidence>
<evidence type="ECO:0000313" key="7">
    <source>
        <dbReference type="EMBL" id="ANP28380.1"/>
    </source>
</evidence>
<evidence type="ECO:0000256" key="1">
    <source>
        <dbReference type="ARBA" id="ARBA00001947"/>
    </source>
</evidence>
<comment type="cofactor">
    <cofactor evidence="1">
        <name>Zn(2+)</name>
        <dbReference type="ChEBI" id="CHEBI:29105"/>
    </cofactor>
</comment>
<dbReference type="SUPFAM" id="SSF53187">
    <property type="entry name" value="Zn-dependent exopeptidases"/>
    <property type="match status" value="1"/>
</dbReference>
<dbReference type="Gene3D" id="3.30.70.360">
    <property type="match status" value="1"/>
</dbReference>
<dbReference type="Pfam" id="PF07687">
    <property type="entry name" value="M20_dimer"/>
    <property type="match status" value="1"/>
</dbReference>
<dbReference type="InterPro" id="IPR002933">
    <property type="entry name" value="Peptidase_M20"/>
</dbReference>
<dbReference type="Proteomes" id="UP000092596">
    <property type="component" value="Chromosome"/>
</dbReference>
<evidence type="ECO:0000256" key="4">
    <source>
        <dbReference type="ARBA" id="ARBA00022801"/>
    </source>
</evidence>
<dbReference type="GO" id="GO:0016787">
    <property type="term" value="F:hydrolase activity"/>
    <property type="evidence" value="ECO:0007669"/>
    <property type="project" value="UniProtKB-KW"/>
</dbReference>
<evidence type="ECO:0000256" key="3">
    <source>
        <dbReference type="ARBA" id="ARBA00022723"/>
    </source>
</evidence>
<dbReference type="PANTHER" id="PTHR43808:SF8">
    <property type="entry name" value="PEPTIDASE M20 DIMERISATION DOMAIN-CONTAINING PROTEIN"/>
    <property type="match status" value="1"/>
</dbReference>
<proteinExistence type="inferred from homology"/>
<protein>
    <recommendedName>
        <fullName evidence="6">Peptidase M20 dimerisation domain-containing protein</fullName>
    </recommendedName>
</protein>
<keyword evidence="3" id="KW-0479">Metal-binding</keyword>
<evidence type="ECO:0000313" key="8">
    <source>
        <dbReference type="Proteomes" id="UP000092596"/>
    </source>
</evidence>
<dbReference type="Pfam" id="PF01546">
    <property type="entry name" value="Peptidase_M20"/>
    <property type="match status" value="1"/>
</dbReference>
<evidence type="ECO:0000259" key="6">
    <source>
        <dbReference type="Pfam" id="PF07687"/>
    </source>
</evidence>
<dbReference type="AlphaFoldDB" id="A0A1B0ZKB9"/>
<name>A0A1B0ZKB9_9MICO</name>
<gene>
    <name evidence="7" type="ORF">DAD186_18300</name>
</gene>
<sequence>MQRPNKVHSSPVLFSVAAESRSSLGFRAISLGFFDFWSWSLMSVVDLASALVKISSVSGDDCGMNRVQDAVINFVSAQDSAVVVDRYRGSRPWTLLSTPAALKKSEPAVVFACHTDTVPITSPDLWTTDPLGGAIDGDRLLGRGSVDMKGGLAAAVFALVAATKRGTPAHLLLTADEEIGSRGAANAVEAVKKFPVKGIVIPEATNLDVHSCHRGATWYTFNAAGKAAHGSTPHLGSNAIETLTEALIRWKSSQPLEMDRRLGTESLNIGTIRGGNATNIVPDWAAATIDFRTVTQHAPMERLSGLPDLIDVGVDLDLAPLTTPQDNEFVTALPAQSVAEPVPYFTDGSVLTTALPGIPIVVWGPGEPHQMHSVDESIELDQLEHAVDLFSEVLV</sequence>
<accession>A0A1B0ZKB9</accession>
<comment type="similarity">
    <text evidence="2">Belongs to the peptidase M20A family.</text>
</comment>
<keyword evidence="5" id="KW-0862">Zinc</keyword>
<dbReference type="InterPro" id="IPR011650">
    <property type="entry name" value="Peptidase_M20_dimer"/>
</dbReference>
<reference evidence="7 8" key="1">
    <citation type="submission" date="2015-06" db="EMBL/GenBank/DDBJ databases">
        <title>Investigation of pathophysiology for high-risk pregnancy and development of treatment modality based on it.</title>
        <authorList>
            <person name="Kim B.-C."/>
            <person name="Lim S."/>
        </authorList>
    </citation>
    <scope>NUCLEOTIDE SEQUENCE [LARGE SCALE GENOMIC DNA]</scope>
    <source>
        <strain evidence="7 8">AD1-86</strain>
    </source>
</reference>
<dbReference type="Gene3D" id="3.40.630.10">
    <property type="entry name" value="Zn peptidases"/>
    <property type="match status" value="1"/>
</dbReference>
<dbReference type="PANTHER" id="PTHR43808">
    <property type="entry name" value="ACETYLORNITHINE DEACETYLASE"/>
    <property type="match status" value="1"/>
</dbReference>
<dbReference type="EMBL" id="CP012117">
    <property type="protein sequence ID" value="ANP28380.1"/>
    <property type="molecule type" value="Genomic_DNA"/>
</dbReference>
<dbReference type="GO" id="GO:0046872">
    <property type="term" value="F:metal ion binding"/>
    <property type="evidence" value="ECO:0007669"/>
    <property type="project" value="UniProtKB-KW"/>
</dbReference>
<dbReference type="GO" id="GO:0006508">
    <property type="term" value="P:proteolysis"/>
    <property type="evidence" value="ECO:0007669"/>
    <property type="project" value="InterPro"/>
</dbReference>
<dbReference type="InterPro" id="IPR001160">
    <property type="entry name" value="Peptidase_M20C"/>
</dbReference>
<evidence type="ECO:0000256" key="2">
    <source>
        <dbReference type="ARBA" id="ARBA00006247"/>
    </source>
</evidence>
<dbReference type="PRINTS" id="PR00934">
    <property type="entry name" value="XHISDIPTASE"/>
</dbReference>
<dbReference type="InterPro" id="IPR050072">
    <property type="entry name" value="Peptidase_M20A"/>
</dbReference>